<dbReference type="KEGG" id="tvd:SG34_032400"/>
<reference evidence="3 4" key="1">
    <citation type="journal article" date="2015" name="Genome Announc.">
        <title>Draft Genome Sequences of Marine Isolates of Thalassomonas viridans and Thalassomonas actiniarum.</title>
        <authorList>
            <person name="Olonade I."/>
            <person name="van Zyl L.J."/>
            <person name="Trindade M."/>
        </authorList>
    </citation>
    <scope>NUCLEOTIDE SEQUENCE [LARGE SCALE GENOMIC DNA]</scope>
    <source>
        <strain evidence="3 4">XOM25</strain>
    </source>
</reference>
<dbReference type="Proteomes" id="UP000032352">
    <property type="component" value="Chromosome pTvir"/>
</dbReference>
<sequence>MNTEKPKLNMTKKNAYLLSSVLGVMTLLASGSSLAASAMDERLGGQVNPFLHISGGAFPLKEVGISPIMAESTRFKINDAAKTSPLMVEPKPAFAAYSMPAFAAYSDQIDRNQSVTKKKKKKKKNKRRNRRNRG</sequence>
<feature type="signal peptide" evidence="2">
    <location>
        <begin position="1"/>
        <end position="35"/>
    </location>
</feature>
<proteinExistence type="predicted"/>
<evidence type="ECO:0000256" key="2">
    <source>
        <dbReference type="SAM" id="SignalP"/>
    </source>
</evidence>
<gene>
    <name evidence="3" type="ORF">SG34_032400</name>
</gene>
<feature type="chain" id="PRO_5041985838" evidence="2">
    <location>
        <begin position="36"/>
        <end position="134"/>
    </location>
</feature>
<dbReference type="AlphaFoldDB" id="A0AAF0CCQ9"/>
<dbReference type="EMBL" id="CP059734">
    <property type="protein sequence ID" value="WDE08623.1"/>
    <property type="molecule type" value="Genomic_DNA"/>
</dbReference>
<keyword evidence="4" id="KW-1185">Reference proteome</keyword>
<reference evidence="3 4" key="2">
    <citation type="journal article" date="2022" name="Mar. Drugs">
        <title>Bioassay-Guided Fractionation Leads to the Detection of Cholic Acid Generated by the Rare Thalassomonas sp.</title>
        <authorList>
            <person name="Pheiffer F."/>
            <person name="Schneider Y.K."/>
            <person name="Hansen E.H."/>
            <person name="Andersen J.H."/>
            <person name="Isaksson J."/>
            <person name="Busche T."/>
            <person name="R C."/>
            <person name="Kalinowski J."/>
            <person name="Zyl L.V."/>
            <person name="Trindade M."/>
        </authorList>
    </citation>
    <scope>NUCLEOTIDE SEQUENCE [LARGE SCALE GENOMIC DNA]</scope>
    <source>
        <strain evidence="3 4">XOM25</strain>
    </source>
</reference>
<feature type="region of interest" description="Disordered" evidence="1">
    <location>
        <begin position="110"/>
        <end position="134"/>
    </location>
</feature>
<dbReference type="RefSeq" id="WP_044840633.1">
    <property type="nucleotide sequence ID" value="NZ_CP059734.1"/>
</dbReference>
<evidence type="ECO:0000313" key="3">
    <source>
        <dbReference type="EMBL" id="WDE08623.1"/>
    </source>
</evidence>
<feature type="compositionally biased region" description="Basic residues" evidence="1">
    <location>
        <begin position="116"/>
        <end position="134"/>
    </location>
</feature>
<protein>
    <submittedName>
        <fullName evidence="3">Uncharacterized protein</fullName>
    </submittedName>
</protein>
<name>A0AAF0CCQ9_9GAMM</name>
<keyword evidence="2" id="KW-0732">Signal</keyword>
<evidence type="ECO:0000313" key="4">
    <source>
        <dbReference type="Proteomes" id="UP000032352"/>
    </source>
</evidence>
<evidence type="ECO:0000256" key="1">
    <source>
        <dbReference type="SAM" id="MobiDB-lite"/>
    </source>
</evidence>
<organism evidence="3 4">
    <name type="scientific">Thalassomonas viridans</name>
    <dbReference type="NCBI Taxonomy" id="137584"/>
    <lineage>
        <taxon>Bacteria</taxon>
        <taxon>Pseudomonadati</taxon>
        <taxon>Pseudomonadota</taxon>
        <taxon>Gammaproteobacteria</taxon>
        <taxon>Alteromonadales</taxon>
        <taxon>Colwelliaceae</taxon>
        <taxon>Thalassomonas</taxon>
    </lineage>
</organism>
<accession>A0AAF0CCQ9</accession>